<reference evidence="1 2" key="1">
    <citation type="journal article" date="2022" name="Microbiol. Resour. Announc.">
        <title>Complete Genome Sequence of the Hyperthermophilic and Acidophilic Archaeon Saccharolobus caldissimus Strain HS-3T.</title>
        <authorList>
            <person name="Sakai H.D."/>
            <person name="Kurosawa N."/>
        </authorList>
    </citation>
    <scope>NUCLEOTIDE SEQUENCE [LARGE SCALE GENOMIC DNA]</scope>
    <source>
        <strain evidence="1 2">JCM32116</strain>
    </source>
</reference>
<dbReference type="EMBL" id="AP025226">
    <property type="protein sequence ID" value="BDB97960.1"/>
    <property type="molecule type" value="Genomic_DNA"/>
</dbReference>
<gene>
    <name evidence="1" type="ORF">SACC_09770</name>
</gene>
<keyword evidence="2" id="KW-1185">Reference proteome</keyword>
<sequence>MKAYTIDYVIKAISTLLEDGELVYIGLNSVPALIGTFMARDLYKKKIRIIGVAEAENPVRVTLSPSTGNPFFLESSPVMITADSFDLAQKGKLDVMFLGPAQIDEETNINLSVIGDYENPKVRLPGGAATAFIFPLVKKAILWNLKHSKRSLVKRVDFVTGTAKFSNNKVFVVTNLGVLRYDRKDKKWYLDYVYPFTSYEQVKENTEFEVEKGYMIKIEINEKDLEFINSVDPYELRSALEIL</sequence>
<accession>A0AAQ4CQ79</accession>
<dbReference type="KEGG" id="scas:SACC_09770"/>
<organism evidence="1 2">
    <name type="scientific">Saccharolobus caldissimus</name>
    <dbReference type="NCBI Taxonomy" id="1702097"/>
    <lineage>
        <taxon>Archaea</taxon>
        <taxon>Thermoproteota</taxon>
        <taxon>Thermoprotei</taxon>
        <taxon>Sulfolobales</taxon>
        <taxon>Sulfolobaceae</taxon>
        <taxon>Saccharolobus</taxon>
    </lineage>
</organism>
<dbReference type="Gene3D" id="3.40.1080.10">
    <property type="entry name" value="Glutaconate Coenzyme A-transferase"/>
    <property type="match status" value="1"/>
</dbReference>
<dbReference type="SMART" id="SM00882">
    <property type="entry name" value="CoA_trans"/>
    <property type="match status" value="1"/>
</dbReference>
<dbReference type="PANTHER" id="PTHR43293">
    <property type="entry name" value="ACETATE COA-TRANSFERASE YDIF"/>
    <property type="match status" value="1"/>
</dbReference>
<evidence type="ECO:0000313" key="2">
    <source>
        <dbReference type="Proteomes" id="UP001319921"/>
    </source>
</evidence>
<name>A0AAQ4CQ79_9CREN</name>
<proteinExistence type="predicted"/>
<evidence type="ECO:0000313" key="1">
    <source>
        <dbReference type="EMBL" id="BDB97960.1"/>
    </source>
</evidence>
<dbReference type="GeneID" id="68865722"/>
<dbReference type="GO" id="GO:0008410">
    <property type="term" value="F:CoA-transferase activity"/>
    <property type="evidence" value="ECO:0007669"/>
    <property type="project" value="InterPro"/>
</dbReference>
<dbReference type="Pfam" id="PF01144">
    <property type="entry name" value="CoA_trans"/>
    <property type="match status" value="1"/>
</dbReference>
<protein>
    <submittedName>
        <fullName evidence="1">CoA-transferase</fullName>
    </submittedName>
</protein>
<dbReference type="PANTHER" id="PTHR43293:SF3">
    <property type="entry name" value="CHOLESTEROL RING-CLEAVING HYDROLASE IPDB SUBUNIT"/>
    <property type="match status" value="1"/>
</dbReference>
<dbReference type="RefSeq" id="WP_229571913.1">
    <property type="nucleotide sequence ID" value="NZ_AP025226.1"/>
</dbReference>
<dbReference type="SUPFAM" id="SSF100950">
    <property type="entry name" value="NagB/RpiA/CoA transferase-like"/>
    <property type="match status" value="1"/>
</dbReference>
<dbReference type="AlphaFoldDB" id="A0AAQ4CQ79"/>
<dbReference type="InterPro" id="IPR037171">
    <property type="entry name" value="NagB/RpiA_transferase-like"/>
</dbReference>
<dbReference type="InterPro" id="IPR004165">
    <property type="entry name" value="CoA_trans_fam_I"/>
</dbReference>
<dbReference type="Proteomes" id="UP001319921">
    <property type="component" value="Chromosome"/>
</dbReference>